<comment type="subunit">
    <text evidence="9">Homodimer.</text>
</comment>
<dbReference type="CDD" id="cd04606">
    <property type="entry name" value="CBS_pair_Mg_transporter"/>
    <property type="match status" value="1"/>
</dbReference>
<keyword evidence="9" id="KW-0479">Metal-binding</keyword>
<gene>
    <name evidence="11" type="primary">mgtE</name>
    <name evidence="11" type="ORF">D1627_05850</name>
</gene>
<keyword evidence="12" id="KW-1185">Reference proteome</keyword>
<evidence type="ECO:0000256" key="5">
    <source>
        <dbReference type="ARBA" id="ARBA00022842"/>
    </source>
</evidence>
<evidence type="ECO:0000313" key="11">
    <source>
        <dbReference type="EMBL" id="RIJ42079.1"/>
    </source>
</evidence>
<keyword evidence="6 9" id="KW-1133">Transmembrane helix</keyword>
<dbReference type="Pfam" id="PF03448">
    <property type="entry name" value="MgtE_N"/>
    <property type="match status" value="1"/>
</dbReference>
<keyword evidence="8" id="KW-0129">CBS domain</keyword>
<dbReference type="SMART" id="SM00924">
    <property type="entry name" value="MgtE_N"/>
    <property type="match status" value="1"/>
</dbReference>
<name>A0A399SGY5_9BACT</name>
<feature type="transmembrane region" description="Helical" evidence="9">
    <location>
        <begin position="273"/>
        <end position="291"/>
    </location>
</feature>
<dbReference type="PANTHER" id="PTHR43773">
    <property type="entry name" value="MAGNESIUM TRANSPORTER MGTE"/>
    <property type="match status" value="1"/>
</dbReference>
<comment type="function">
    <text evidence="9">Acts as a magnesium transporter.</text>
</comment>
<feature type="transmembrane region" description="Helical" evidence="9">
    <location>
        <begin position="378"/>
        <end position="407"/>
    </location>
</feature>
<dbReference type="Gene3D" id="1.10.357.20">
    <property type="entry name" value="SLC41 divalent cation transporters, integral membrane domain"/>
    <property type="match status" value="1"/>
</dbReference>
<dbReference type="InterPro" id="IPR038076">
    <property type="entry name" value="MgtE_N_sf"/>
</dbReference>
<dbReference type="Pfam" id="PF00571">
    <property type="entry name" value="CBS"/>
    <property type="match status" value="1"/>
</dbReference>
<evidence type="ECO:0000256" key="3">
    <source>
        <dbReference type="ARBA" id="ARBA00022448"/>
    </source>
</evidence>
<dbReference type="SUPFAM" id="SSF54631">
    <property type="entry name" value="CBS-domain pair"/>
    <property type="match status" value="1"/>
</dbReference>
<dbReference type="NCBIfam" id="TIGR00400">
    <property type="entry name" value="mgtE"/>
    <property type="match status" value="1"/>
</dbReference>
<keyword evidence="4 9" id="KW-0812">Transmembrane</keyword>
<dbReference type="GO" id="GO:0046872">
    <property type="term" value="F:metal ion binding"/>
    <property type="evidence" value="ECO:0007669"/>
    <property type="project" value="UniProtKB-KW"/>
</dbReference>
<feature type="transmembrane region" description="Helical" evidence="9">
    <location>
        <begin position="419"/>
        <end position="442"/>
    </location>
</feature>
<dbReference type="PROSITE" id="PS51371">
    <property type="entry name" value="CBS"/>
    <property type="match status" value="1"/>
</dbReference>
<protein>
    <recommendedName>
        <fullName evidence="9">Magnesium transporter MgtE</fullName>
    </recommendedName>
</protein>
<dbReference type="Pfam" id="PF01769">
    <property type="entry name" value="MgtE"/>
    <property type="match status" value="1"/>
</dbReference>
<evidence type="ECO:0000256" key="8">
    <source>
        <dbReference type="PROSITE-ProRule" id="PRU00703"/>
    </source>
</evidence>
<evidence type="ECO:0000313" key="12">
    <source>
        <dbReference type="Proteomes" id="UP000266005"/>
    </source>
</evidence>
<dbReference type="RefSeq" id="WP_119431822.1">
    <property type="nucleotide sequence ID" value="NZ_QWGE01000002.1"/>
</dbReference>
<dbReference type="Gene3D" id="1.25.60.10">
    <property type="entry name" value="MgtE N-terminal domain-like"/>
    <property type="match status" value="1"/>
</dbReference>
<comment type="similarity">
    <text evidence="2 9">Belongs to the SLC41A transporter family.</text>
</comment>
<dbReference type="AlphaFoldDB" id="A0A399SGY5"/>
<dbReference type="OrthoDB" id="9790355at2"/>
<dbReference type="InterPro" id="IPR006669">
    <property type="entry name" value="MgtE_transporter"/>
</dbReference>
<evidence type="ECO:0000256" key="6">
    <source>
        <dbReference type="ARBA" id="ARBA00022989"/>
    </source>
</evidence>
<dbReference type="GO" id="GO:0015095">
    <property type="term" value="F:magnesium ion transmembrane transporter activity"/>
    <property type="evidence" value="ECO:0007669"/>
    <property type="project" value="UniProtKB-UniRule"/>
</dbReference>
<keyword evidence="3 9" id="KW-0813">Transport</keyword>
<dbReference type="InterPro" id="IPR036739">
    <property type="entry name" value="SLC41_membr_dom_sf"/>
</dbReference>
<evidence type="ECO:0000256" key="4">
    <source>
        <dbReference type="ARBA" id="ARBA00022692"/>
    </source>
</evidence>
<dbReference type="GO" id="GO:0005886">
    <property type="term" value="C:plasma membrane"/>
    <property type="evidence" value="ECO:0007669"/>
    <property type="project" value="UniProtKB-SubCell"/>
</dbReference>
<dbReference type="InterPro" id="IPR000644">
    <property type="entry name" value="CBS_dom"/>
</dbReference>
<proteinExistence type="inferred from homology"/>
<evidence type="ECO:0000256" key="1">
    <source>
        <dbReference type="ARBA" id="ARBA00004141"/>
    </source>
</evidence>
<dbReference type="SUPFAM" id="SSF161093">
    <property type="entry name" value="MgtE membrane domain-like"/>
    <property type="match status" value="1"/>
</dbReference>
<feature type="transmembrane region" description="Helical" evidence="9">
    <location>
        <begin position="297"/>
        <end position="324"/>
    </location>
</feature>
<keyword evidence="5 9" id="KW-0460">Magnesium</keyword>
<dbReference type="Proteomes" id="UP000266005">
    <property type="component" value="Unassembled WGS sequence"/>
</dbReference>
<comment type="caution">
    <text evidence="11">The sequence shown here is derived from an EMBL/GenBank/DDBJ whole genome shotgun (WGS) entry which is preliminary data.</text>
</comment>
<dbReference type="InterPro" id="IPR006667">
    <property type="entry name" value="SLC41_membr_dom"/>
</dbReference>
<organism evidence="11 12">
    <name type="scientific">Pontibacter oryzae</name>
    <dbReference type="NCBI Taxonomy" id="2304593"/>
    <lineage>
        <taxon>Bacteria</taxon>
        <taxon>Pseudomonadati</taxon>
        <taxon>Bacteroidota</taxon>
        <taxon>Cytophagia</taxon>
        <taxon>Cytophagales</taxon>
        <taxon>Hymenobacteraceae</taxon>
        <taxon>Pontibacter</taxon>
    </lineage>
</organism>
<accession>A0A399SGY5</accession>
<keyword evidence="7 9" id="KW-0472">Membrane</keyword>
<dbReference type="Gene3D" id="3.10.580.10">
    <property type="entry name" value="CBS-domain"/>
    <property type="match status" value="1"/>
</dbReference>
<dbReference type="EMBL" id="QWGE01000002">
    <property type="protein sequence ID" value="RIJ42079.1"/>
    <property type="molecule type" value="Genomic_DNA"/>
</dbReference>
<keyword evidence="9" id="KW-1003">Cell membrane</keyword>
<dbReference type="InterPro" id="IPR046342">
    <property type="entry name" value="CBS_dom_sf"/>
</dbReference>
<feature type="transmembrane region" description="Helical" evidence="9">
    <location>
        <begin position="345"/>
        <end position="366"/>
    </location>
</feature>
<comment type="subcellular location">
    <subcellularLocation>
        <location evidence="9">Cell membrane</location>
        <topology evidence="9">Multi-pass membrane protein</topology>
    </subcellularLocation>
    <subcellularLocation>
        <location evidence="1">Membrane</location>
        <topology evidence="1">Multi-pass membrane protein</topology>
    </subcellularLocation>
</comment>
<evidence type="ECO:0000259" key="10">
    <source>
        <dbReference type="PROSITE" id="PS51371"/>
    </source>
</evidence>
<evidence type="ECO:0000256" key="7">
    <source>
        <dbReference type="ARBA" id="ARBA00023136"/>
    </source>
</evidence>
<evidence type="ECO:0000256" key="2">
    <source>
        <dbReference type="ARBA" id="ARBA00009749"/>
    </source>
</evidence>
<feature type="domain" description="CBS" evidence="10">
    <location>
        <begin position="187"/>
        <end position="243"/>
    </location>
</feature>
<sequence length="447" mass="50094">MTPTSTDVNLRDLRHKHPNDIAETITELNVKERILAFLLLPGDMKADVFTYFNHTVQEEILKELGSTETANMLENMAPDDRTEIFENFPDLLIKESINLLSAEEKSIALNLLGYPEKSIARLMTPYYIQAKKGWTIKQALNNIKRYGKKAETLNHIYVVDKENKLVDDIRIGKLLMAEEDQTMSSLMDYEFVSLTTTMNREEAIEQFNKYDRAVMPVVSESGVLVGIVTFDDIFDEIERRDTEDIQKFGGLEALELSYTETPLLTLVRKRASVLMILFLGEMLTASAMGFFEEEIAQAVVLALFIPLIISSGGNSGSQAATLIVRAMAIKELDLRDWWYVMRKEVFSGVLLGLILGTVGFLRILLWQQAGFYDYGAHAYLIGLTVGFSLIGIVLWGTLSGSMIPFLLQKLRLDPATSSAPFVATLVDVTGLIIYFSIAATILKGTLL</sequence>
<reference evidence="12" key="1">
    <citation type="submission" date="2018-08" db="EMBL/GenBank/DDBJ databases">
        <title>Mucilaginibacter sp. MYSH2.</title>
        <authorList>
            <person name="Seo T."/>
        </authorList>
    </citation>
    <scope>NUCLEOTIDE SEQUENCE [LARGE SCALE GENOMIC DNA]</scope>
    <source>
        <strain evidence="12">KIRAN</strain>
    </source>
</reference>
<dbReference type="InterPro" id="IPR006668">
    <property type="entry name" value="Mg_transptr_MgtE_intracell_dom"/>
</dbReference>
<dbReference type="PANTHER" id="PTHR43773:SF1">
    <property type="entry name" value="MAGNESIUM TRANSPORTER MGTE"/>
    <property type="match status" value="1"/>
</dbReference>
<dbReference type="SUPFAM" id="SSF158791">
    <property type="entry name" value="MgtE N-terminal domain-like"/>
    <property type="match status" value="1"/>
</dbReference>
<evidence type="ECO:0000256" key="9">
    <source>
        <dbReference type="RuleBase" id="RU362011"/>
    </source>
</evidence>